<organism evidence="2 3">
    <name type="scientific">Collybiopsis confluens</name>
    <dbReference type="NCBI Taxonomy" id="2823264"/>
    <lineage>
        <taxon>Eukaryota</taxon>
        <taxon>Fungi</taxon>
        <taxon>Dikarya</taxon>
        <taxon>Basidiomycota</taxon>
        <taxon>Agaricomycotina</taxon>
        <taxon>Agaricomycetes</taxon>
        <taxon>Agaricomycetidae</taxon>
        <taxon>Agaricales</taxon>
        <taxon>Marasmiineae</taxon>
        <taxon>Omphalotaceae</taxon>
        <taxon>Collybiopsis</taxon>
    </lineage>
</organism>
<feature type="region of interest" description="Disordered" evidence="1">
    <location>
        <begin position="1"/>
        <end position="34"/>
    </location>
</feature>
<dbReference type="GO" id="GO:0140580">
    <property type="term" value="F:mitochondrion autophagosome adaptor activity"/>
    <property type="evidence" value="ECO:0007669"/>
    <property type="project" value="InterPro"/>
</dbReference>
<keyword evidence="3" id="KW-1185">Reference proteome</keyword>
<dbReference type="PANTHER" id="PTHR38699:SF1">
    <property type="entry name" value="MITOPHAGY RECEPTOR ATG43"/>
    <property type="match status" value="1"/>
</dbReference>
<dbReference type="Proteomes" id="UP000518752">
    <property type="component" value="Unassembled WGS sequence"/>
</dbReference>
<dbReference type="Pfam" id="PF08589">
    <property type="entry name" value="ATG43"/>
    <property type="match status" value="1"/>
</dbReference>
<dbReference type="AlphaFoldDB" id="A0A8H5GNW0"/>
<sequence length="150" mass="17427">MSLSNPPFVLHEYKHQHPQRDEPDAASHRERPRLPPIPDLRFELTYLKSIHPFVHIRRKYKESVEDEFDRLKASGDIVESVEVEWKRVVWITLRDQVISPLFQGAVWRGSRQDLVASRNALIRKKEGLGVGWLRKWVHGLGLTSSSRSSG</sequence>
<gene>
    <name evidence="2" type="ORF">D9757_010534</name>
</gene>
<evidence type="ECO:0000256" key="1">
    <source>
        <dbReference type="SAM" id="MobiDB-lite"/>
    </source>
</evidence>
<dbReference type="PANTHER" id="PTHR38699">
    <property type="entry name" value="CHROMOSOME 1, WHOLE GENOME SHOTGUN SEQUENCE"/>
    <property type="match status" value="1"/>
</dbReference>
<dbReference type="GO" id="GO:0000423">
    <property type="term" value="P:mitophagy"/>
    <property type="evidence" value="ECO:0007669"/>
    <property type="project" value="InterPro"/>
</dbReference>
<evidence type="ECO:0000313" key="3">
    <source>
        <dbReference type="Proteomes" id="UP000518752"/>
    </source>
</evidence>
<dbReference type="EMBL" id="JAACJN010000134">
    <property type="protein sequence ID" value="KAF5368294.1"/>
    <property type="molecule type" value="Genomic_DNA"/>
</dbReference>
<evidence type="ECO:0000313" key="2">
    <source>
        <dbReference type="EMBL" id="KAF5368294.1"/>
    </source>
</evidence>
<comment type="caution">
    <text evidence="2">The sequence shown here is derived from an EMBL/GenBank/DDBJ whole genome shotgun (WGS) entry which is preliminary data.</text>
</comment>
<proteinExistence type="predicted"/>
<name>A0A8H5GNW0_9AGAR</name>
<feature type="compositionally biased region" description="Basic and acidic residues" evidence="1">
    <location>
        <begin position="11"/>
        <end position="33"/>
    </location>
</feature>
<protein>
    <submittedName>
        <fullName evidence="2">Uncharacterized protein</fullName>
    </submittedName>
</protein>
<dbReference type="OrthoDB" id="2430343at2759"/>
<accession>A0A8H5GNW0</accession>
<dbReference type="InterPro" id="IPR013898">
    <property type="entry name" value="Atg43"/>
</dbReference>
<reference evidence="2 3" key="1">
    <citation type="journal article" date="2020" name="ISME J.">
        <title>Uncovering the hidden diversity of litter-decomposition mechanisms in mushroom-forming fungi.</title>
        <authorList>
            <person name="Floudas D."/>
            <person name="Bentzer J."/>
            <person name="Ahren D."/>
            <person name="Johansson T."/>
            <person name="Persson P."/>
            <person name="Tunlid A."/>
        </authorList>
    </citation>
    <scope>NUCLEOTIDE SEQUENCE [LARGE SCALE GENOMIC DNA]</scope>
    <source>
        <strain evidence="2 3">CBS 406.79</strain>
    </source>
</reference>